<evidence type="ECO:0000313" key="1">
    <source>
        <dbReference type="EMBL" id="PIH00681.1"/>
    </source>
</evidence>
<dbReference type="AlphaFoldDB" id="A0A2G7H6G3"/>
<gene>
    <name evidence="1" type="ORF">CS538_16990</name>
</gene>
<protein>
    <submittedName>
        <fullName evidence="1">Uncharacterized protein</fullName>
    </submittedName>
</protein>
<dbReference type="Proteomes" id="UP000231322">
    <property type="component" value="Unassembled WGS sequence"/>
</dbReference>
<sequence length="64" mass="7630">MSQNKNRLNFYIYGFKIKAILRYPLVIYKRHEIFSCFDVLILNKKEILIHSYIYLISSNGGDLT</sequence>
<proteinExistence type="predicted"/>
<keyword evidence="2" id="KW-1185">Reference proteome</keyword>
<dbReference type="EMBL" id="PEIK01000018">
    <property type="protein sequence ID" value="PIH00681.1"/>
    <property type="molecule type" value="Genomic_DNA"/>
</dbReference>
<accession>A0A2G7H6G3</accession>
<reference evidence="1 2" key="1">
    <citation type="submission" date="2017-10" db="EMBL/GenBank/DDBJ databases">
        <title>Reclassification of Eubacterium combesii and discrepancies in the nomenclature of botulinum neurotoxin producing clostridia. Request for an Opinion.</title>
        <authorList>
            <person name="Dobritsa A.P."/>
            <person name="Kutumbaka K.K."/>
            <person name="Samadpour M."/>
        </authorList>
    </citation>
    <scope>NUCLEOTIDE SEQUENCE [LARGE SCALE GENOMIC DNA]</scope>
    <source>
        <strain evidence="1 2">DSM 20696</strain>
    </source>
</reference>
<name>A0A2G7H6G3_9CLOT</name>
<comment type="caution">
    <text evidence="1">The sequence shown here is derived from an EMBL/GenBank/DDBJ whole genome shotgun (WGS) entry which is preliminary data.</text>
</comment>
<organism evidence="1 2">
    <name type="scientific">Clostridium combesii</name>
    <dbReference type="NCBI Taxonomy" id="39481"/>
    <lineage>
        <taxon>Bacteria</taxon>
        <taxon>Bacillati</taxon>
        <taxon>Bacillota</taxon>
        <taxon>Clostridia</taxon>
        <taxon>Eubacteriales</taxon>
        <taxon>Clostridiaceae</taxon>
        <taxon>Clostridium</taxon>
    </lineage>
</organism>
<evidence type="ECO:0000313" key="2">
    <source>
        <dbReference type="Proteomes" id="UP000231322"/>
    </source>
</evidence>